<evidence type="ECO:0000313" key="1">
    <source>
        <dbReference type="EMBL" id="KDP23140.1"/>
    </source>
</evidence>
<evidence type="ECO:0000313" key="2">
    <source>
        <dbReference type="Proteomes" id="UP000027138"/>
    </source>
</evidence>
<gene>
    <name evidence="1" type="ORF">JCGZ_00466</name>
</gene>
<dbReference type="AlphaFoldDB" id="A0A067JT25"/>
<organism evidence="1 2">
    <name type="scientific">Jatropha curcas</name>
    <name type="common">Barbados nut</name>
    <dbReference type="NCBI Taxonomy" id="180498"/>
    <lineage>
        <taxon>Eukaryota</taxon>
        <taxon>Viridiplantae</taxon>
        <taxon>Streptophyta</taxon>
        <taxon>Embryophyta</taxon>
        <taxon>Tracheophyta</taxon>
        <taxon>Spermatophyta</taxon>
        <taxon>Magnoliopsida</taxon>
        <taxon>eudicotyledons</taxon>
        <taxon>Gunneridae</taxon>
        <taxon>Pentapetalae</taxon>
        <taxon>rosids</taxon>
        <taxon>fabids</taxon>
        <taxon>Malpighiales</taxon>
        <taxon>Euphorbiaceae</taxon>
        <taxon>Crotonoideae</taxon>
        <taxon>Jatropheae</taxon>
        <taxon>Jatropha</taxon>
    </lineage>
</organism>
<name>A0A067JT25_JATCU</name>
<proteinExistence type="predicted"/>
<keyword evidence="2" id="KW-1185">Reference proteome</keyword>
<dbReference type="Proteomes" id="UP000027138">
    <property type="component" value="Unassembled WGS sequence"/>
</dbReference>
<accession>A0A067JT25</accession>
<sequence length="113" mass="13273">MVRVEVMAEDAVHVDEEGLSLLLLLQKHFVWEEAITTMLKVDWEKLCALRYADFTYRMRKSSKKRSACLKRYGRVGKRLGRILHSRESMKYLHKTGTVRLTVMEQDLLDTQAD</sequence>
<protein>
    <submittedName>
        <fullName evidence="1">Uncharacterized protein</fullName>
    </submittedName>
</protein>
<dbReference type="EMBL" id="KK915251">
    <property type="protein sequence ID" value="KDP23140.1"/>
    <property type="molecule type" value="Genomic_DNA"/>
</dbReference>
<reference evidence="1 2" key="1">
    <citation type="journal article" date="2014" name="PLoS ONE">
        <title>Global Analysis of Gene Expression Profiles in Physic Nut (Jatropha curcas L.) Seedlings Exposed to Salt Stress.</title>
        <authorList>
            <person name="Zhang L."/>
            <person name="Zhang C."/>
            <person name="Wu P."/>
            <person name="Chen Y."/>
            <person name="Li M."/>
            <person name="Jiang H."/>
            <person name="Wu G."/>
        </authorList>
    </citation>
    <scope>NUCLEOTIDE SEQUENCE [LARGE SCALE GENOMIC DNA]</scope>
    <source>
        <strain evidence="2">cv. GZQX0401</strain>
        <tissue evidence="1">Young leaves</tissue>
    </source>
</reference>
<dbReference type="OrthoDB" id="1305100at2759"/>